<name>A0A2P2PK38_RHIMU</name>
<proteinExistence type="predicted"/>
<sequence>MYNSTKPPFYFLGSGIAPNVLSLKFRYRFIQNRQSYYSQVQEHLAIIYLSLTMPNFIPTHNLNTNFTIRIKEDEEEAERKNRTVHFNSRNHTLNDPKFSSICSHILGLITDEYINNLKQNTFNESKKAQNTYTSRKDCTKSYQIRHRNATKNSLGKEYSRPNL</sequence>
<protein>
    <submittedName>
        <fullName evidence="1">Uncharacterized protein</fullName>
    </submittedName>
</protein>
<accession>A0A2P2PK38</accession>
<organism evidence="1">
    <name type="scientific">Rhizophora mucronata</name>
    <name type="common">Asiatic mangrove</name>
    <dbReference type="NCBI Taxonomy" id="61149"/>
    <lineage>
        <taxon>Eukaryota</taxon>
        <taxon>Viridiplantae</taxon>
        <taxon>Streptophyta</taxon>
        <taxon>Embryophyta</taxon>
        <taxon>Tracheophyta</taxon>
        <taxon>Spermatophyta</taxon>
        <taxon>Magnoliopsida</taxon>
        <taxon>eudicotyledons</taxon>
        <taxon>Gunneridae</taxon>
        <taxon>Pentapetalae</taxon>
        <taxon>rosids</taxon>
        <taxon>fabids</taxon>
        <taxon>Malpighiales</taxon>
        <taxon>Rhizophoraceae</taxon>
        <taxon>Rhizophora</taxon>
    </lineage>
</organism>
<dbReference type="EMBL" id="GGEC01074578">
    <property type="protein sequence ID" value="MBX55062.1"/>
    <property type="molecule type" value="Transcribed_RNA"/>
</dbReference>
<evidence type="ECO:0000313" key="1">
    <source>
        <dbReference type="EMBL" id="MBX55062.1"/>
    </source>
</evidence>
<dbReference type="AlphaFoldDB" id="A0A2P2PK38"/>
<reference evidence="1" key="1">
    <citation type="submission" date="2018-02" db="EMBL/GenBank/DDBJ databases">
        <title>Rhizophora mucronata_Transcriptome.</title>
        <authorList>
            <person name="Meera S.P."/>
            <person name="Sreeshan A."/>
            <person name="Augustine A."/>
        </authorList>
    </citation>
    <scope>NUCLEOTIDE SEQUENCE</scope>
    <source>
        <tissue evidence="1">Leaf</tissue>
    </source>
</reference>